<dbReference type="Gene3D" id="1.20.144.10">
    <property type="entry name" value="Phosphatidic acid phosphatase type 2/haloperoxidase"/>
    <property type="match status" value="1"/>
</dbReference>
<evidence type="ECO:0000256" key="1">
    <source>
        <dbReference type="SAM" id="Phobius"/>
    </source>
</evidence>
<keyword evidence="1" id="KW-0472">Membrane</keyword>
<organism evidence="3 4">
    <name type="scientific">Candidatus Naiadarchaeum limnaeum</name>
    <dbReference type="NCBI Taxonomy" id="2756139"/>
    <lineage>
        <taxon>Archaea</taxon>
        <taxon>Candidatus Undinarchaeota</taxon>
        <taxon>Candidatus Undinarchaeia</taxon>
        <taxon>Candidatus Naiadarchaeales</taxon>
        <taxon>Candidatus Naiadarchaeaceae</taxon>
        <taxon>Candidatus Naiadarchaeum</taxon>
    </lineage>
</organism>
<accession>A0A832V0E1</accession>
<dbReference type="Proteomes" id="UP000646946">
    <property type="component" value="Unassembled WGS sequence"/>
</dbReference>
<dbReference type="InterPro" id="IPR036938">
    <property type="entry name" value="PAP2/HPO_sf"/>
</dbReference>
<dbReference type="PANTHER" id="PTHR14969:SF13">
    <property type="entry name" value="AT30094P"/>
    <property type="match status" value="1"/>
</dbReference>
<feature type="transmembrane region" description="Helical" evidence="1">
    <location>
        <begin position="37"/>
        <end position="55"/>
    </location>
</feature>
<name>A0A832V0E1_9ARCH</name>
<evidence type="ECO:0000313" key="4">
    <source>
        <dbReference type="Proteomes" id="UP000646946"/>
    </source>
</evidence>
<comment type="caution">
    <text evidence="3">The sequence shown here is derived from an EMBL/GenBank/DDBJ whole genome shotgun (WGS) entry which is preliminary data.</text>
</comment>
<dbReference type="PANTHER" id="PTHR14969">
    <property type="entry name" value="SPHINGOSINE-1-PHOSPHATE PHOSPHOHYDROLASE"/>
    <property type="match status" value="1"/>
</dbReference>
<keyword evidence="1" id="KW-1133">Transmembrane helix</keyword>
<feature type="transmembrane region" description="Helical" evidence="1">
    <location>
        <begin position="99"/>
        <end position="118"/>
    </location>
</feature>
<feature type="transmembrane region" description="Helical" evidence="1">
    <location>
        <begin position="124"/>
        <end position="141"/>
    </location>
</feature>
<proteinExistence type="predicted"/>
<dbReference type="EMBL" id="DVAB01000004">
    <property type="protein sequence ID" value="HIJ99982.1"/>
    <property type="molecule type" value="Genomic_DNA"/>
</dbReference>
<evidence type="ECO:0000259" key="2">
    <source>
        <dbReference type="SMART" id="SM00014"/>
    </source>
</evidence>
<dbReference type="InterPro" id="IPR000326">
    <property type="entry name" value="PAP2/HPO"/>
</dbReference>
<evidence type="ECO:0000313" key="3">
    <source>
        <dbReference type="EMBL" id="HIJ99982.1"/>
    </source>
</evidence>
<keyword evidence="4" id="KW-1185">Reference proteome</keyword>
<sequence length="154" mass="17657">MALENLILAFEVASFYGSIFFAIIIFVILWLKEDKKLLLLFVLDFAIISGIVYGLKFFIRAPRPNFTGELPFYETSFPSGHSARAFFYSVILSQRFRGLFQYLLYLLAILTAIGRIVTAEHFPIDVFVGSIIGFGVSWFSIKYQNKILKLSKIF</sequence>
<feature type="domain" description="Phosphatidic acid phosphatase type 2/haloperoxidase" evidence="2">
    <location>
        <begin position="38"/>
        <end position="141"/>
    </location>
</feature>
<keyword evidence="1" id="KW-0812">Transmembrane</keyword>
<dbReference type="SMART" id="SM00014">
    <property type="entry name" value="acidPPc"/>
    <property type="match status" value="1"/>
</dbReference>
<gene>
    <name evidence="3" type="ORF">H1016_00400</name>
</gene>
<dbReference type="SUPFAM" id="SSF48317">
    <property type="entry name" value="Acid phosphatase/Vanadium-dependent haloperoxidase"/>
    <property type="match status" value="1"/>
</dbReference>
<feature type="transmembrane region" description="Helical" evidence="1">
    <location>
        <begin position="7"/>
        <end position="31"/>
    </location>
</feature>
<dbReference type="Pfam" id="PF01569">
    <property type="entry name" value="PAP2"/>
    <property type="match status" value="1"/>
</dbReference>
<protein>
    <submittedName>
        <fullName evidence="3">Phosphatase PAP2 family protein</fullName>
    </submittedName>
</protein>
<dbReference type="AlphaFoldDB" id="A0A832V0E1"/>
<reference evidence="3 4" key="1">
    <citation type="journal article" name="Nat. Commun.">
        <title>Undinarchaeota illuminate DPANN phylogeny and the impact of gene transfer on archaeal evolution.</title>
        <authorList>
            <person name="Dombrowski N."/>
            <person name="Williams T.A."/>
            <person name="Sun J."/>
            <person name="Woodcroft B.J."/>
            <person name="Lee J.H."/>
            <person name="Minh B.Q."/>
            <person name="Rinke C."/>
            <person name="Spang A."/>
        </authorList>
    </citation>
    <scope>NUCLEOTIDE SEQUENCE [LARGE SCALE GENOMIC DNA]</scope>
    <source>
        <strain evidence="3">MAG_bin1129</strain>
    </source>
</reference>